<evidence type="ECO:0000259" key="3">
    <source>
        <dbReference type="Pfam" id="PF10979"/>
    </source>
</evidence>
<sequence length="850" mass="93599">MRGMVARLLCGARCRLACMRRRVRLAKLSGSSFALRAAVCSCQPLFFTLRLQPLDFVFSSNFRFKLGLSGPPLQRLKPAVFVHQPRNLPDVRPNSSKDAGTDHRIITEASVPQWVTISVVPTTPALAILSTSSVQPHLVSHRLTEIIAYPFLLDIPIPGLTGSRADTSVTVGPEPAHSINVQNNPDISEKLEYDDDRSPPSAVKQEQLKDASPCSISNCAGSPAPTSEICDITAGNTNGTSASELAFRSAMPVALTPTVECGDACTRTLQRKSDSRPVFIDLTADDVVEVKIEGDVSSTPSIFTGRCEANPMAVKEEPESTSVPIDPNIPCARSGTPPSVKQDPEDPGDDEFKDSESDDDSSENRNGGAPRGTKRPSDCAPENVDHPPRKKRGRAKKAPPPPIYKATAERAKGTSDIPGALDIDDSVLVKIKKCFERAEHKNASDAEARVALFLAGKMMRQYNVVKAEVMQYKTAEEQAKSAEENRVVIERSDGKAVAIPIRQWISDLARAMMVYFDVKSYSSTPRSRFRIIWVFYGIAHNTASAAIAFEKIYNMIMNWSRAKKGIAARNSYCLGITWQLNLDAEKKKADEMEKAKKAEAEEITKREKDKRLQRQKELERLQSTVEDEPESMPEPDHEPVEGPGLDEMPGPDFESSQPGGCDADAVDLADDGSLADREGSLANDDDPDVASPSDAPDGAEDENDEDCYEPDIVLDEHETENRLFDNIDDEIEYHKGKTFQNEADSACPCSRRRSPAPPPSEPTNPARKESPELEPESEPHWKSSMQLTLFRETARKIAENYLKSKGIKPSKSRPGAKPKDLKAFREGKKDARKIDVHQKALEDRKEGEII</sequence>
<feature type="region of interest" description="Disordered" evidence="2">
    <location>
        <begin position="313"/>
        <end position="419"/>
    </location>
</feature>
<dbReference type="Pfam" id="PF10979">
    <property type="entry name" value="DUF2786"/>
    <property type="match status" value="1"/>
</dbReference>
<keyword evidence="1" id="KW-0175">Coiled coil</keyword>
<feature type="coiled-coil region" evidence="1">
    <location>
        <begin position="465"/>
        <end position="492"/>
    </location>
</feature>
<name>A0ABQ8GAZ3_9PEZI</name>
<dbReference type="EMBL" id="JAGTJR010000016">
    <property type="protein sequence ID" value="KAH7047589.1"/>
    <property type="molecule type" value="Genomic_DNA"/>
</dbReference>
<accession>A0ABQ8GAZ3</accession>
<evidence type="ECO:0000256" key="1">
    <source>
        <dbReference type="SAM" id="Coils"/>
    </source>
</evidence>
<dbReference type="Proteomes" id="UP000774617">
    <property type="component" value="Unassembled WGS sequence"/>
</dbReference>
<feature type="region of interest" description="Disordered" evidence="2">
    <location>
        <begin position="166"/>
        <end position="209"/>
    </location>
</feature>
<evidence type="ECO:0000256" key="2">
    <source>
        <dbReference type="SAM" id="MobiDB-lite"/>
    </source>
</evidence>
<feature type="compositionally biased region" description="Basic residues" evidence="2">
    <location>
        <begin position="388"/>
        <end position="397"/>
    </location>
</feature>
<dbReference type="InterPro" id="IPR055592">
    <property type="entry name" value="DUF7168"/>
</dbReference>
<gene>
    <name evidence="5" type="ORF">B0J12DRAFT_700634</name>
</gene>
<protein>
    <recommendedName>
        <fullName evidence="7">DUF2786 domain-containing protein</fullName>
    </recommendedName>
</protein>
<feature type="compositionally biased region" description="Basic residues" evidence="2">
    <location>
        <begin position="805"/>
        <end position="816"/>
    </location>
</feature>
<comment type="caution">
    <text evidence="5">The sequence shown here is derived from an EMBL/GenBank/DDBJ whole genome shotgun (WGS) entry which is preliminary data.</text>
</comment>
<evidence type="ECO:0000259" key="4">
    <source>
        <dbReference type="Pfam" id="PF23771"/>
    </source>
</evidence>
<feature type="compositionally biased region" description="Basic and acidic residues" evidence="2">
    <location>
        <begin position="766"/>
        <end position="781"/>
    </location>
</feature>
<feature type="domain" description="DUF7168" evidence="4">
    <location>
        <begin position="492"/>
        <end position="609"/>
    </location>
</feature>
<dbReference type="Pfam" id="PF23771">
    <property type="entry name" value="DUF7168"/>
    <property type="match status" value="1"/>
</dbReference>
<feature type="region of interest" description="Disordered" evidence="2">
    <location>
        <begin position="597"/>
        <end position="785"/>
    </location>
</feature>
<feature type="compositionally biased region" description="Basic and acidic residues" evidence="2">
    <location>
        <begin position="597"/>
        <end position="620"/>
    </location>
</feature>
<dbReference type="InterPro" id="IPR024498">
    <property type="entry name" value="DUF2786"/>
</dbReference>
<organism evidence="5 6">
    <name type="scientific">Macrophomina phaseolina</name>
    <dbReference type="NCBI Taxonomy" id="35725"/>
    <lineage>
        <taxon>Eukaryota</taxon>
        <taxon>Fungi</taxon>
        <taxon>Dikarya</taxon>
        <taxon>Ascomycota</taxon>
        <taxon>Pezizomycotina</taxon>
        <taxon>Dothideomycetes</taxon>
        <taxon>Dothideomycetes incertae sedis</taxon>
        <taxon>Botryosphaeriales</taxon>
        <taxon>Botryosphaeriaceae</taxon>
        <taxon>Macrophomina</taxon>
    </lineage>
</organism>
<evidence type="ECO:0000313" key="6">
    <source>
        <dbReference type="Proteomes" id="UP000774617"/>
    </source>
</evidence>
<reference evidence="5 6" key="1">
    <citation type="journal article" date="2021" name="Nat. Commun.">
        <title>Genetic determinants of endophytism in the Arabidopsis root mycobiome.</title>
        <authorList>
            <person name="Mesny F."/>
            <person name="Miyauchi S."/>
            <person name="Thiergart T."/>
            <person name="Pickel B."/>
            <person name="Atanasova L."/>
            <person name="Karlsson M."/>
            <person name="Huettel B."/>
            <person name="Barry K.W."/>
            <person name="Haridas S."/>
            <person name="Chen C."/>
            <person name="Bauer D."/>
            <person name="Andreopoulos W."/>
            <person name="Pangilinan J."/>
            <person name="LaButti K."/>
            <person name="Riley R."/>
            <person name="Lipzen A."/>
            <person name="Clum A."/>
            <person name="Drula E."/>
            <person name="Henrissat B."/>
            <person name="Kohler A."/>
            <person name="Grigoriev I.V."/>
            <person name="Martin F.M."/>
            <person name="Hacquard S."/>
        </authorList>
    </citation>
    <scope>NUCLEOTIDE SEQUENCE [LARGE SCALE GENOMIC DNA]</scope>
    <source>
        <strain evidence="5 6">MPI-SDFR-AT-0080</strain>
    </source>
</reference>
<evidence type="ECO:0000313" key="5">
    <source>
        <dbReference type="EMBL" id="KAH7047589.1"/>
    </source>
</evidence>
<feature type="compositionally biased region" description="Acidic residues" evidence="2">
    <location>
        <begin position="697"/>
        <end position="713"/>
    </location>
</feature>
<keyword evidence="6" id="KW-1185">Reference proteome</keyword>
<evidence type="ECO:0008006" key="7">
    <source>
        <dbReference type="Google" id="ProtNLM"/>
    </source>
</evidence>
<proteinExistence type="predicted"/>
<feature type="compositionally biased region" description="Acidic residues" evidence="2">
    <location>
        <begin position="345"/>
        <end position="361"/>
    </location>
</feature>
<feature type="region of interest" description="Disordered" evidence="2">
    <location>
        <begin position="801"/>
        <end position="850"/>
    </location>
</feature>
<feature type="domain" description="DUF2786" evidence="3">
    <location>
        <begin position="427"/>
        <end position="464"/>
    </location>
</feature>
<feature type="compositionally biased region" description="Basic and acidic residues" evidence="2">
    <location>
        <begin position="817"/>
        <end position="850"/>
    </location>
</feature>
<feature type="compositionally biased region" description="Basic and acidic residues" evidence="2">
    <location>
        <begin position="714"/>
        <end position="725"/>
    </location>
</feature>